<dbReference type="InterPro" id="IPR000994">
    <property type="entry name" value="Pept_M24"/>
</dbReference>
<protein>
    <recommendedName>
        <fullName evidence="1">Peptidase M24 domain-containing protein</fullName>
    </recommendedName>
</protein>
<dbReference type="EMBL" id="LR586016">
    <property type="protein sequence ID" value="VIP04615.1"/>
    <property type="molecule type" value="Genomic_DNA"/>
</dbReference>
<dbReference type="InterPro" id="IPR036005">
    <property type="entry name" value="Creatinase/aminopeptidase-like"/>
</dbReference>
<dbReference type="KEGG" id="tim:GMBLW1_45780"/>
<accession>A0A6C2YUM4</accession>
<dbReference type="AlphaFoldDB" id="A0A6C2YUM4"/>
<evidence type="ECO:0000313" key="2">
    <source>
        <dbReference type="EMBL" id="VIP04615.1"/>
    </source>
</evidence>
<reference evidence="2" key="1">
    <citation type="submission" date="2019-04" db="EMBL/GenBank/DDBJ databases">
        <authorList>
            <consortium name="Science for Life Laboratories"/>
        </authorList>
    </citation>
    <scope>NUCLEOTIDE SEQUENCE</scope>
    <source>
        <strain evidence="2">MBLW1</strain>
    </source>
</reference>
<sequence>MGLDAADSVDWCRGGPIPSPRRADVDAKQDRIAELLATHSCEGLLVHDPAGFAWLTAGATPSAFASWEERPLLYFTPQQRWLIASSVDSQRLFDEELSELGFQLKEWMWQFGRESLLGDLTRGRRLAGDFPHPERICVGPTLSEWRQRLTPLECDSLRQLGQSVAHALEATARNIEPGCREEQLAGQLGHRLLHRGVEPVCIEVLADGRGDTYRRARYTDQPVERWAAVQVIARKQGLHVMASRMVCFQPPSDAVRTAFDQALRLNAILICGTRPGVPVLQLLDNAARFLGDSDQIADWRRSPPGFVTGWDSVARPLGIRRDEVFQAGQVINWQTRLAGVVVSDTVLVTEQAADVVTCCEASAVRNFRIQGIEVRRPDWIDHSATLGSPNRGR</sequence>
<dbReference type="EMBL" id="LR593887">
    <property type="protein sequence ID" value="VTS06591.1"/>
    <property type="molecule type" value="Genomic_DNA"/>
</dbReference>
<evidence type="ECO:0000313" key="3">
    <source>
        <dbReference type="Proteomes" id="UP000464378"/>
    </source>
</evidence>
<dbReference type="PANTHER" id="PTHR46112">
    <property type="entry name" value="AMINOPEPTIDASE"/>
    <property type="match status" value="1"/>
</dbReference>
<dbReference type="PANTHER" id="PTHR46112:SF2">
    <property type="entry name" value="XAA-PRO AMINOPEPTIDASE P-RELATED"/>
    <property type="match status" value="1"/>
</dbReference>
<dbReference type="Pfam" id="PF00557">
    <property type="entry name" value="Peptidase_M24"/>
    <property type="match status" value="1"/>
</dbReference>
<name>A0A6C2YUM4_9BACT</name>
<proteinExistence type="predicted"/>
<gene>
    <name evidence="2" type="ORF">GMBLW1_45780</name>
</gene>
<dbReference type="Proteomes" id="UP000464378">
    <property type="component" value="Chromosome"/>
</dbReference>
<feature type="domain" description="Peptidase M24" evidence="1">
    <location>
        <begin position="156"/>
        <end position="350"/>
    </location>
</feature>
<dbReference type="CDD" id="cd01066">
    <property type="entry name" value="APP_MetAP"/>
    <property type="match status" value="1"/>
</dbReference>
<organism evidence="2">
    <name type="scientific">Tuwongella immobilis</name>
    <dbReference type="NCBI Taxonomy" id="692036"/>
    <lineage>
        <taxon>Bacteria</taxon>
        <taxon>Pseudomonadati</taxon>
        <taxon>Planctomycetota</taxon>
        <taxon>Planctomycetia</taxon>
        <taxon>Gemmatales</taxon>
        <taxon>Gemmataceae</taxon>
        <taxon>Tuwongella</taxon>
    </lineage>
</organism>
<evidence type="ECO:0000259" key="1">
    <source>
        <dbReference type="Pfam" id="PF00557"/>
    </source>
</evidence>
<dbReference type="InParanoid" id="A0A6C2YUM4"/>
<dbReference type="Gene3D" id="3.90.230.10">
    <property type="entry name" value="Creatinase/methionine aminopeptidase superfamily"/>
    <property type="match status" value="1"/>
</dbReference>
<dbReference type="InterPro" id="IPR050659">
    <property type="entry name" value="Peptidase_M24B"/>
</dbReference>
<keyword evidence="3" id="KW-1185">Reference proteome</keyword>
<dbReference type="SUPFAM" id="SSF55920">
    <property type="entry name" value="Creatinase/aminopeptidase"/>
    <property type="match status" value="1"/>
</dbReference>
<dbReference type="RefSeq" id="WP_162659677.1">
    <property type="nucleotide sequence ID" value="NZ_LR593887.1"/>
</dbReference>